<evidence type="ECO:0000256" key="1">
    <source>
        <dbReference type="PROSITE-ProRule" id="PRU00221"/>
    </source>
</evidence>
<dbReference type="Gene3D" id="2.130.10.10">
    <property type="entry name" value="YVTN repeat-like/Quinoprotein amine dehydrogenase"/>
    <property type="match status" value="2"/>
</dbReference>
<dbReference type="PROSITE" id="PS50082">
    <property type="entry name" value="WD_REPEATS_2"/>
    <property type="match status" value="3"/>
</dbReference>
<feature type="region of interest" description="Disordered" evidence="3">
    <location>
        <begin position="1263"/>
        <end position="1288"/>
    </location>
</feature>
<dbReference type="Pfam" id="PF00400">
    <property type="entry name" value="WD40"/>
    <property type="match status" value="3"/>
</dbReference>
<gene>
    <name evidence="4" type="primary">WDR87</name>
    <name evidence="4" type="ORF">BLAG_LOCUS19328</name>
</gene>
<evidence type="ECO:0000256" key="3">
    <source>
        <dbReference type="SAM" id="MobiDB-lite"/>
    </source>
</evidence>
<feature type="compositionally biased region" description="Polar residues" evidence="3">
    <location>
        <begin position="1302"/>
        <end position="1325"/>
    </location>
</feature>
<organism evidence="4 5">
    <name type="scientific">Branchiostoma lanceolatum</name>
    <name type="common">Common lancelet</name>
    <name type="synonym">Amphioxus lanceolatum</name>
    <dbReference type="NCBI Taxonomy" id="7740"/>
    <lineage>
        <taxon>Eukaryota</taxon>
        <taxon>Metazoa</taxon>
        <taxon>Chordata</taxon>
        <taxon>Cephalochordata</taxon>
        <taxon>Leptocardii</taxon>
        <taxon>Amphioxiformes</taxon>
        <taxon>Branchiostomatidae</taxon>
        <taxon>Branchiostoma</taxon>
    </lineage>
</organism>
<feature type="repeat" description="WD" evidence="1">
    <location>
        <begin position="310"/>
        <end position="344"/>
    </location>
</feature>
<dbReference type="SMART" id="SM00320">
    <property type="entry name" value="WD40"/>
    <property type="match status" value="5"/>
</dbReference>
<feature type="compositionally biased region" description="Basic residues" evidence="3">
    <location>
        <begin position="1014"/>
        <end position="1027"/>
    </location>
</feature>
<dbReference type="InterPro" id="IPR001680">
    <property type="entry name" value="WD40_rpt"/>
</dbReference>
<protein>
    <submittedName>
        <fullName evidence="4">WDR87 protein</fullName>
    </submittedName>
</protein>
<feature type="compositionally biased region" description="Basic and acidic residues" evidence="3">
    <location>
        <begin position="965"/>
        <end position="979"/>
    </location>
</feature>
<feature type="compositionally biased region" description="Basic residues" evidence="3">
    <location>
        <begin position="1096"/>
        <end position="1105"/>
    </location>
</feature>
<dbReference type="PROSITE" id="PS50294">
    <property type="entry name" value="WD_REPEATS_REGION"/>
    <property type="match status" value="2"/>
</dbReference>
<feature type="repeat" description="WD" evidence="1">
    <location>
        <begin position="737"/>
        <end position="769"/>
    </location>
</feature>
<reference evidence="4" key="1">
    <citation type="submission" date="2022-01" db="EMBL/GenBank/DDBJ databases">
        <authorList>
            <person name="Braso-Vives M."/>
        </authorList>
    </citation>
    <scope>NUCLEOTIDE SEQUENCE</scope>
</reference>
<evidence type="ECO:0000256" key="2">
    <source>
        <dbReference type="SAM" id="Coils"/>
    </source>
</evidence>
<sequence length="1615" mass="180462">MAADVQPSFVPRSKVRFAGVSVNSSSRGNTECDVIDEDLHSLTSALSELEKDFQDEEKNEGQNEEDISAAGREQLSSDGGLVHDEEKAGRESVVAPVSEDTSGRTLVQTVIPYGFQHRQMYEHNKKLTDVIDVTFNGRLQMFSILDTRGITCWYSDVIVGHPVVRSLHYPKYMFNVIKKITFSKKYNVYFTLGKDFSLKVYNKNFDETCSVENHDLKSVLFMLWNPGRDELITGGVGGTKVWQFTKRLEMMADIRPMSNYRLVLKHEWPNVGGSWARYVQLDLNMQHLYCCTETDLYCYSTEGQQLYKILRAHKTFITGCQFSQHAKLLVTSSHDFEVKVWSIKGGLVHVFRGHSRGVTQLVLHPATSALVLTSSLDGTVKIWSLDTMDIVYSVSLHKEGIQWMGLTNDNLLYCASPRRISTWYLNHVVDFWAHARCRARSLTVVPATGKSKRVMLVGDDSSVRLFSRKERKNLSTVLPPPSISPFQQVECVAYNRTHNMAFLLINPWEIWAYTTKSDPACRHCVWDTVEIQEDYVSRAKEAAADIEKRQLRPSNRAALRKLQQTEKATYNGWGHQDVVPCTSLGTLQVGVEYWTENGRCCPRAKAFLLMGMQDGRVLFMDVQQPGAKHLELQANKDAIIEVYHDTEHNCLVTRTRQQDTDVLQFFSLPELTLIHMAKIGTDVVAYARIGSSLLCGCSSGQLDLITLTEHEEETTTPEEGDNESQTSSEGSESRRLKAEHSSAVLSVDACHNMGIFCTCSGDGAVKIWDSQKVLVTEITLDDSLSCACFLNNRADLLVAYKHHIFTIPHRKVCPSLTVPEVREEDLETESLIYEDPSMLYDGDDELTEPTNLNTYLVPFENLQGKMNRPQTGRYSSTEVESVSSDLSLAPTEMYMSPCSTPRAWSEIDLVLSADVSTQDLKDKERALSQTGYHQSEDSRPGTASKEFNFPRYGKSPGPSPPGTPDKSKKELTEAEKERIQQVLQKWVTPQDEPDDVSVSYEDFMMQTEEEPQPKPKKKQTAKLKAKAKSKDPPLKLSEAEDGESKFKQASKIDIKSIMKTDKKPKSAPGGRSSLDAAEKLSQQVEQETRPRSTATGRKKIVKKERKAQERKTSRRGKSAVQQVEDSRPASAHTEEEEEMDDAKEEEKDEADEEAVQVPSEADSEGVSDTLDPQVPPGTPAAPATPVRSSSPTSSDATQTSGLPVAAPSEASLSDGAQPASELVQSKPSSASTRRSLHSEEGGTMIDEGEDFLGFLEQEKYSANMSEADLSRRPSVSASMASLKSEGGSAVEDMYQAPASKIIISSKQGTVESVRPQTSSEDITSPSPGPESDHDEGSTARPNTAASGFHVSFKSASPDLSEGRVLIDYRELPRNDGLKFDDNWQDRAIERYQLLKLQKQQRMEAAKERRAVLELRQWHKRRSLLGHHDCHGEEFEGHGYVSKSDSSLHILPRPQTAAAFMDPISRMSGEVRPDVSQVAPPTQQPRKPVHKEGLGLERPFRISMRPQSGKSYVRKEDVFETENRSASEPLLIRRPRSSKSIPSKCNRFVLLSTGNTPDVPKPEPTPLEARLLAQRFPQRTLPIQPRTPPIIRRKTTPASTYASRRNSVPGYATLHS</sequence>
<feature type="coiled-coil region" evidence="2">
    <location>
        <begin position="1388"/>
        <end position="1415"/>
    </location>
</feature>
<accession>A0A8K0ETB8</accession>
<keyword evidence="2" id="KW-0175">Coiled coil</keyword>
<feature type="region of interest" description="Disordered" evidence="3">
    <location>
        <begin position="1581"/>
        <end position="1615"/>
    </location>
</feature>
<dbReference type="InterPro" id="IPR015943">
    <property type="entry name" value="WD40/YVTN_repeat-like_dom_sf"/>
</dbReference>
<feature type="compositionally biased region" description="Polar residues" evidence="3">
    <location>
        <begin position="1186"/>
        <end position="1201"/>
    </location>
</feature>
<dbReference type="InterPro" id="IPR011041">
    <property type="entry name" value="Quinoprot_gluc/sorb_DH_b-prop"/>
</dbReference>
<evidence type="ECO:0000313" key="4">
    <source>
        <dbReference type="EMBL" id="CAH1265289.1"/>
    </source>
</evidence>
<feature type="region of interest" description="Disordered" evidence="3">
    <location>
        <begin position="711"/>
        <end position="735"/>
    </location>
</feature>
<feature type="region of interest" description="Disordered" evidence="3">
    <location>
        <begin position="923"/>
        <end position="1250"/>
    </location>
</feature>
<dbReference type="InterPro" id="IPR036322">
    <property type="entry name" value="WD40_repeat_dom_sf"/>
</dbReference>
<feature type="compositionally biased region" description="Basic and acidic residues" evidence="3">
    <location>
        <begin position="1042"/>
        <end position="1064"/>
    </location>
</feature>
<evidence type="ECO:0000313" key="5">
    <source>
        <dbReference type="Proteomes" id="UP000838412"/>
    </source>
</evidence>
<dbReference type="OrthoDB" id="6262491at2759"/>
<feature type="compositionally biased region" description="Polar residues" evidence="3">
    <location>
        <begin position="1080"/>
        <end position="1095"/>
    </location>
</feature>
<feature type="repeat" description="WD" evidence="1">
    <location>
        <begin position="351"/>
        <end position="393"/>
    </location>
</feature>
<feature type="compositionally biased region" description="Acidic residues" evidence="3">
    <location>
        <begin position="1134"/>
        <end position="1154"/>
    </location>
</feature>
<dbReference type="SUPFAM" id="SSF50952">
    <property type="entry name" value="Soluble quinoprotein glucose dehydrogenase"/>
    <property type="match status" value="1"/>
</dbReference>
<proteinExistence type="predicted"/>
<dbReference type="PANTHER" id="PTHR45532">
    <property type="entry name" value="WD REPEAT-CONTAINING PROTEIN 97"/>
    <property type="match status" value="1"/>
</dbReference>
<dbReference type="PANTHER" id="PTHR45532:SF3">
    <property type="match status" value="1"/>
</dbReference>
<keyword evidence="5" id="KW-1185">Reference proteome</keyword>
<dbReference type="EMBL" id="OV696690">
    <property type="protein sequence ID" value="CAH1265289.1"/>
    <property type="molecule type" value="Genomic_DNA"/>
</dbReference>
<name>A0A8K0ETB8_BRALA</name>
<feature type="region of interest" description="Disordered" evidence="3">
    <location>
        <begin position="1302"/>
        <end position="1344"/>
    </location>
</feature>
<keyword evidence="1" id="KW-0853">WD repeat</keyword>
<feature type="compositionally biased region" description="Acidic residues" evidence="3">
    <location>
        <begin position="711"/>
        <end position="722"/>
    </location>
</feature>
<feature type="region of interest" description="Disordered" evidence="3">
    <location>
        <begin position="49"/>
        <end position="100"/>
    </location>
</feature>
<feature type="compositionally biased region" description="Basic and acidic residues" evidence="3">
    <location>
        <begin position="81"/>
        <end position="90"/>
    </location>
</feature>
<dbReference type="Proteomes" id="UP000838412">
    <property type="component" value="Chromosome 5"/>
</dbReference>
<feature type="compositionally biased region" description="Polar residues" evidence="3">
    <location>
        <begin position="1222"/>
        <end position="1233"/>
    </location>
</feature>
<feature type="compositionally biased region" description="Acidic residues" evidence="3">
    <location>
        <begin position="53"/>
        <end position="67"/>
    </location>
</feature>
<dbReference type="SUPFAM" id="SSF50978">
    <property type="entry name" value="WD40 repeat-like"/>
    <property type="match status" value="1"/>
</dbReference>